<dbReference type="EMBL" id="BTSY01000005">
    <property type="protein sequence ID" value="GMT28216.1"/>
    <property type="molecule type" value="Genomic_DNA"/>
</dbReference>
<protein>
    <submittedName>
        <fullName evidence="1">Uncharacterized protein</fullName>
    </submittedName>
</protein>
<evidence type="ECO:0000313" key="1">
    <source>
        <dbReference type="EMBL" id="GMT28216.1"/>
    </source>
</evidence>
<dbReference type="AlphaFoldDB" id="A0AAV5W7N9"/>
<proteinExistence type="predicted"/>
<feature type="non-terminal residue" evidence="1">
    <location>
        <position position="1"/>
    </location>
</feature>
<comment type="caution">
    <text evidence="1">The sequence shown here is derived from an EMBL/GenBank/DDBJ whole genome shotgun (WGS) entry which is preliminary data.</text>
</comment>
<reference evidence="1" key="1">
    <citation type="submission" date="2023-10" db="EMBL/GenBank/DDBJ databases">
        <title>Genome assembly of Pristionchus species.</title>
        <authorList>
            <person name="Yoshida K."/>
            <person name="Sommer R.J."/>
        </authorList>
    </citation>
    <scope>NUCLEOTIDE SEQUENCE</scope>
    <source>
        <strain evidence="1">RS5133</strain>
    </source>
</reference>
<sequence>TLASNRGLGGFHGLGGLGLGSSRLLLLNGGLVRNLLGLLDCLVGILGSLDGSITLSLAELGLLVSLGEDRLKSSVSDSAVSSGDLLVGTSLGGVVLTVDSLLVLASVEDSPGNVTGVSLQLVRSNALGREEDVDLAIGTDSSLSVSGVDLVAREDASFQLHCWYSPSFLK</sequence>
<accession>A0AAV5W7N9</accession>
<gene>
    <name evidence="1" type="ORF">PFISCL1PPCAC_19513</name>
</gene>
<name>A0AAV5W7N9_9BILA</name>
<organism evidence="1 2">
    <name type="scientific">Pristionchus fissidentatus</name>
    <dbReference type="NCBI Taxonomy" id="1538716"/>
    <lineage>
        <taxon>Eukaryota</taxon>
        <taxon>Metazoa</taxon>
        <taxon>Ecdysozoa</taxon>
        <taxon>Nematoda</taxon>
        <taxon>Chromadorea</taxon>
        <taxon>Rhabditida</taxon>
        <taxon>Rhabditina</taxon>
        <taxon>Diplogasteromorpha</taxon>
        <taxon>Diplogasteroidea</taxon>
        <taxon>Neodiplogasteridae</taxon>
        <taxon>Pristionchus</taxon>
    </lineage>
</organism>
<dbReference type="Proteomes" id="UP001432322">
    <property type="component" value="Unassembled WGS sequence"/>
</dbReference>
<keyword evidence="2" id="KW-1185">Reference proteome</keyword>
<evidence type="ECO:0000313" key="2">
    <source>
        <dbReference type="Proteomes" id="UP001432322"/>
    </source>
</evidence>
<feature type="non-terminal residue" evidence="1">
    <location>
        <position position="170"/>
    </location>
</feature>